<dbReference type="SUPFAM" id="SSF56784">
    <property type="entry name" value="HAD-like"/>
    <property type="match status" value="1"/>
</dbReference>
<dbReference type="InterPro" id="IPR051540">
    <property type="entry name" value="S-2-haloacid_dehalogenase"/>
</dbReference>
<reference evidence="2 3" key="1">
    <citation type="submission" date="2023-01" db="EMBL/GenBank/DDBJ databases">
        <title>Analysis of 21 Apiospora genomes using comparative genomics revels a genus with tremendous synthesis potential of carbohydrate active enzymes and secondary metabolites.</title>
        <authorList>
            <person name="Sorensen T."/>
        </authorList>
    </citation>
    <scope>NUCLEOTIDE SEQUENCE [LARGE SCALE GENOMIC DNA]</scope>
    <source>
        <strain evidence="2 3">CBS 33761</strain>
    </source>
</reference>
<sequence>MQQRPKAYLFDVFGTVVNWRHSLAKGLEASARKYQRYINSDARPQEKGDRGTEKATFIPQEELHRRNLDTLISEFRLDGLWTTSEQTDQLRRLWHELDAWPDSAAAIARFAKLGPAAALSDGSVALLNSLDARNGLGFTEVWGSDTWRAYKPDPSVYLGAVKKLGLEPGDVALVAAHLGDLWGGRRSAACGRFMWRGRLRRGIVRARSRRRGEGSGWICGFRTSLVGGYLGSLSSWRRWGNEDGKRR</sequence>
<dbReference type="InterPro" id="IPR036412">
    <property type="entry name" value="HAD-like_sf"/>
</dbReference>
<evidence type="ECO:0000256" key="1">
    <source>
        <dbReference type="ARBA" id="ARBA00022801"/>
    </source>
</evidence>
<dbReference type="PANTHER" id="PTHR43316:SF3">
    <property type="entry name" value="HALOACID DEHALOGENASE, TYPE II (AFU_ORTHOLOGUE AFUA_2G07750)-RELATED"/>
    <property type="match status" value="1"/>
</dbReference>
<dbReference type="Proteomes" id="UP001444661">
    <property type="component" value="Unassembled WGS sequence"/>
</dbReference>
<dbReference type="Gene3D" id="3.40.50.1000">
    <property type="entry name" value="HAD superfamily/HAD-like"/>
    <property type="match status" value="1"/>
</dbReference>
<keyword evidence="3" id="KW-1185">Reference proteome</keyword>
<proteinExistence type="predicted"/>
<dbReference type="Gene3D" id="1.10.150.240">
    <property type="entry name" value="Putative phosphatase, domain 2"/>
    <property type="match status" value="1"/>
</dbReference>
<dbReference type="Pfam" id="PF00702">
    <property type="entry name" value="Hydrolase"/>
    <property type="match status" value="1"/>
</dbReference>
<protein>
    <recommendedName>
        <fullName evidence="4">Haloacid dehalogenase</fullName>
    </recommendedName>
</protein>
<accession>A0ABR1SDP8</accession>
<evidence type="ECO:0000313" key="2">
    <source>
        <dbReference type="EMBL" id="KAK8029961.1"/>
    </source>
</evidence>
<comment type="caution">
    <text evidence="2">The sequence shown here is derived from an EMBL/GenBank/DDBJ whole genome shotgun (WGS) entry which is preliminary data.</text>
</comment>
<keyword evidence="1" id="KW-0378">Hydrolase</keyword>
<dbReference type="EMBL" id="JAQQWK010000010">
    <property type="protein sequence ID" value="KAK8029961.1"/>
    <property type="molecule type" value="Genomic_DNA"/>
</dbReference>
<dbReference type="InterPro" id="IPR006439">
    <property type="entry name" value="HAD-SF_hydro_IA"/>
</dbReference>
<dbReference type="InterPro" id="IPR023214">
    <property type="entry name" value="HAD_sf"/>
</dbReference>
<evidence type="ECO:0000313" key="3">
    <source>
        <dbReference type="Proteomes" id="UP001444661"/>
    </source>
</evidence>
<dbReference type="PANTHER" id="PTHR43316">
    <property type="entry name" value="HYDROLASE, HALOACID DELAHOGENASE-RELATED"/>
    <property type="match status" value="1"/>
</dbReference>
<organism evidence="2 3">
    <name type="scientific">Apiospora rasikravindrae</name>
    <dbReference type="NCBI Taxonomy" id="990691"/>
    <lineage>
        <taxon>Eukaryota</taxon>
        <taxon>Fungi</taxon>
        <taxon>Dikarya</taxon>
        <taxon>Ascomycota</taxon>
        <taxon>Pezizomycotina</taxon>
        <taxon>Sordariomycetes</taxon>
        <taxon>Xylariomycetidae</taxon>
        <taxon>Amphisphaeriales</taxon>
        <taxon>Apiosporaceae</taxon>
        <taxon>Apiospora</taxon>
    </lineage>
</organism>
<name>A0ABR1SDP8_9PEZI</name>
<gene>
    <name evidence="2" type="ORF">PG993_011252</name>
</gene>
<dbReference type="NCBIfam" id="TIGR01493">
    <property type="entry name" value="HAD-SF-IA-v2"/>
    <property type="match status" value="1"/>
</dbReference>
<evidence type="ECO:0008006" key="4">
    <source>
        <dbReference type="Google" id="ProtNLM"/>
    </source>
</evidence>
<dbReference type="InterPro" id="IPR023198">
    <property type="entry name" value="PGP-like_dom2"/>
</dbReference>